<evidence type="ECO:0000256" key="3">
    <source>
        <dbReference type="SAM" id="MobiDB-lite"/>
    </source>
</evidence>
<comment type="caution">
    <text evidence="5">The sequence shown here is derived from an EMBL/GenBank/DDBJ whole genome shotgun (WGS) entry which is preliminary data.</text>
</comment>
<dbReference type="EMBL" id="JBHSLN010000022">
    <property type="protein sequence ID" value="MFC5297628.1"/>
    <property type="molecule type" value="Genomic_DNA"/>
</dbReference>
<dbReference type="InterPro" id="IPR006140">
    <property type="entry name" value="D-isomer_DH_NAD-bd"/>
</dbReference>
<evidence type="ECO:0000313" key="5">
    <source>
        <dbReference type="EMBL" id="MFC5297628.1"/>
    </source>
</evidence>
<proteinExistence type="predicted"/>
<dbReference type="InterPro" id="IPR036291">
    <property type="entry name" value="NAD(P)-bd_dom_sf"/>
</dbReference>
<dbReference type="Proteomes" id="UP001595937">
    <property type="component" value="Unassembled WGS sequence"/>
</dbReference>
<organism evidence="5 6">
    <name type="scientific">Brachybacterium tyrofermentans</name>
    <dbReference type="NCBI Taxonomy" id="47848"/>
    <lineage>
        <taxon>Bacteria</taxon>
        <taxon>Bacillati</taxon>
        <taxon>Actinomycetota</taxon>
        <taxon>Actinomycetes</taxon>
        <taxon>Micrococcales</taxon>
        <taxon>Dermabacteraceae</taxon>
        <taxon>Brachybacterium</taxon>
    </lineage>
</organism>
<gene>
    <name evidence="5" type="ORF">ACFPK8_08900</name>
</gene>
<feature type="region of interest" description="Disordered" evidence="3">
    <location>
        <begin position="1"/>
        <end position="37"/>
    </location>
</feature>
<evidence type="ECO:0000256" key="2">
    <source>
        <dbReference type="ARBA" id="ARBA00023027"/>
    </source>
</evidence>
<evidence type="ECO:0000256" key="1">
    <source>
        <dbReference type="ARBA" id="ARBA00023002"/>
    </source>
</evidence>
<keyword evidence="1" id="KW-0560">Oxidoreductase</keyword>
<sequence length="383" mass="40534">MHAEESAASSGLPAGAPTARPAVRSTPTIADDPEHSSRPRVVIAVDLPEELCQQIAEAEPRVEVIRDHTLYRPRRGPADWAGDPDHVRTPEEQAAYDAMVDSADVLFSLPDVDPSALRRTAEANPRLRWVQAMAAGGGAQVRAAALDPAALERISVTTTAGVHGRPLAEFALFGVLAGAKTLPQLTAQQQAHEWSDRWEMRQLDEMTVLIVGLGGIGRACAGLFSAVGAHVLGTTRSGEPVDGVDELVPADQLVVAAARADAIVVTLPGTAATEGLIGSEVLGAVRPGTILANVGRGTVVDENALLAALEDGRIGFAALDVFATEPLPSTSPLWDHPRVLVSPHTAALSSREEERIVRLFLENLGRFLDGAELRNVVDTVEFY</sequence>
<reference evidence="6" key="1">
    <citation type="journal article" date="2019" name="Int. J. Syst. Evol. Microbiol.">
        <title>The Global Catalogue of Microorganisms (GCM) 10K type strain sequencing project: providing services to taxonomists for standard genome sequencing and annotation.</title>
        <authorList>
            <consortium name="The Broad Institute Genomics Platform"/>
            <consortium name="The Broad Institute Genome Sequencing Center for Infectious Disease"/>
            <person name="Wu L."/>
            <person name="Ma J."/>
        </authorList>
    </citation>
    <scope>NUCLEOTIDE SEQUENCE [LARGE SCALE GENOMIC DNA]</scope>
    <source>
        <strain evidence="6">CGMCC 1.16455</strain>
    </source>
</reference>
<evidence type="ECO:0000259" key="4">
    <source>
        <dbReference type="Pfam" id="PF02826"/>
    </source>
</evidence>
<dbReference type="CDD" id="cd05300">
    <property type="entry name" value="2-Hacid_dh_1"/>
    <property type="match status" value="1"/>
</dbReference>
<dbReference type="RefSeq" id="WP_343922048.1">
    <property type="nucleotide sequence ID" value="NZ_BAAAIR010000006.1"/>
</dbReference>
<dbReference type="Pfam" id="PF02826">
    <property type="entry name" value="2-Hacid_dh_C"/>
    <property type="match status" value="1"/>
</dbReference>
<keyword evidence="2" id="KW-0520">NAD</keyword>
<feature type="domain" description="D-isomer specific 2-hydroxyacid dehydrogenase NAD-binding" evidence="4">
    <location>
        <begin position="175"/>
        <end position="346"/>
    </location>
</feature>
<dbReference type="SUPFAM" id="SSF51735">
    <property type="entry name" value="NAD(P)-binding Rossmann-fold domains"/>
    <property type="match status" value="1"/>
</dbReference>
<dbReference type="PANTHER" id="PTHR43333:SF1">
    <property type="entry name" value="D-ISOMER SPECIFIC 2-HYDROXYACID DEHYDROGENASE NAD-BINDING DOMAIN-CONTAINING PROTEIN"/>
    <property type="match status" value="1"/>
</dbReference>
<name>A0ABW0FFY2_9MICO</name>
<feature type="compositionally biased region" description="Low complexity" evidence="3">
    <location>
        <begin position="1"/>
        <end position="19"/>
    </location>
</feature>
<dbReference type="PANTHER" id="PTHR43333">
    <property type="entry name" value="2-HACID_DH_C DOMAIN-CONTAINING PROTEIN"/>
    <property type="match status" value="1"/>
</dbReference>
<keyword evidence="6" id="KW-1185">Reference proteome</keyword>
<accession>A0ABW0FFY2</accession>
<dbReference type="Gene3D" id="3.40.50.720">
    <property type="entry name" value="NAD(P)-binding Rossmann-like Domain"/>
    <property type="match status" value="2"/>
</dbReference>
<evidence type="ECO:0000313" key="6">
    <source>
        <dbReference type="Proteomes" id="UP001595937"/>
    </source>
</evidence>
<dbReference type="GeneID" id="303295846"/>
<protein>
    <submittedName>
        <fullName evidence="5">D-2-hydroxyacid dehydrogenase</fullName>
    </submittedName>
</protein>